<comment type="similarity">
    <text evidence="1">Belongs to the UPF0102 family.</text>
</comment>
<dbReference type="HOGENOM" id="CLU_115353_0_1_5"/>
<dbReference type="InterPro" id="IPR011335">
    <property type="entry name" value="Restrct_endonuc-II-like"/>
</dbReference>
<gene>
    <name evidence="3" type="ORF">ruthe_02092</name>
</gene>
<evidence type="ECO:0000313" key="3">
    <source>
        <dbReference type="EMBL" id="EPX84547.1"/>
    </source>
</evidence>
<dbReference type="PANTHER" id="PTHR34039:SF1">
    <property type="entry name" value="UPF0102 PROTEIN YRAN"/>
    <property type="match status" value="1"/>
</dbReference>
<keyword evidence="4" id="KW-1185">Reference proteome</keyword>
<comment type="caution">
    <text evidence="3">The sequence shown here is derived from an EMBL/GenBank/DDBJ whole genome shotgun (WGS) entry which is preliminary data.</text>
</comment>
<dbReference type="Gene3D" id="3.40.1350.10">
    <property type="match status" value="1"/>
</dbReference>
<dbReference type="Pfam" id="PF02021">
    <property type="entry name" value="UPF0102"/>
    <property type="match status" value="1"/>
</dbReference>
<organism evidence="3 4">
    <name type="scientific">Rubellimicrobium thermophilum DSM 16684</name>
    <dbReference type="NCBI Taxonomy" id="1123069"/>
    <lineage>
        <taxon>Bacteria</taxon>
        <taxon>Pseudomonadati</taxon>
        <taxon>Pseudomonadota</taxon>
        <taxon>Alphaproteobacteria</taxon>
        <taxon>Rhodobacterales</taxon>
        <taxon>Roseobacteraceae</taxon>
        <taxon>Rubellimicrobium</taxon>
    </lineage>
</organism>
<dbReference type="AlphaFoldDB" id="S9QY79"/>
<dbReference type="SUPFAM" id="SSF52980">
    <property type="entry name" value="Restriction endonuclease-like"/>
    <property type="match status" value="1"/>
</dbReference>
<sequence>MDRTQRTARMPARPRAERGAANRRGGEMAEEAVALHYMGRGCRVLARRWRSAAGEIDLVVQDGETVVAVEVKRASTHDTAALRLSQRQRERLCAALALFCEGQDAAGAPAGRRFDLALVDGMGRVELYPNAWGEDW</sequence>
<dbReference type="GO" id="GO:0003676">
    <property type="term" value="F:nucleic acid binding"/>
    <property type="evidence" value="ECO:0007669"/>
    <property type="project" value="InterPro"/>
</dbReference>
<evidence type="ECO:0000256" key="1">
    <source>
        <dbReference type="ARBA" id="ARBA00006738"/>
    </source>
</evidence>
<keyword evidence="3" id="KW-0540">Nuclease</keyword>
<evidence type="ECO:0000313" key="4">
    <source>
        <dbReference type="Proteomes" id="UP000015346"/>
    </source>
</evidence>
<keyword evidence="3" id="KW-0378">Hydrolase</keyword>
<dbReference type="InterPro" id="IPR003509">
    <property type="entry name" value="UPF0102_YraN-like"/>
</dbReference>
<evidence type="ECO:0000256" key="2">
    <source>
        <dbReference type="SAM" id="MobiDB-lite"/>
    </source>
</evidence>
<proteinExistence type="inferred from homology"/>
<name>S9QY79_9RHOB</name>
<dbReference type="PANTHER" id="PTHR34039">
    <property type="entry name" value="UPF0102 PROTEIN YRAN"/>
    <property type="match status" value="1"/>
</dbReference>
<dbReference type="PATRIC" id="fig|1123069.3.peg.2066"/>
<keyword evidence="3" id="KW-0255">Endonuclease</keyword>
<reference evidence="3 4" key="1">
    <citation type="journal article" date="2013" name="Stand. Genomic Sci.">
        <title>Genome sequence of the reddish-pigmented Rubellimicrobium thermophilum type strain (DSM 16684(T)), a member of the Roseobacter clade.</title>
        <authorList>
            <person name="Fiebig A."/>
            <person name="Riedel T."/>
            <person name="Gronow S."/>
            <person name="Petersen J."/>
            <person name="Klenk H.P."/>
            <person name="Goker M."/>
        </authorList>
    </citation>
    <scope>NUCLEOTIDE SEQUENCE [LARGE SCALE GENOMIC DNA]</scope>
    <source>
        <strain evidence="3 4">DSM 16684</strain>
    </source>
</reference>
<dbReference type="EMBL" id="AOLV01000021">
    <property type="protein sequence ID" value="EPX84547.1"/>
    <property type="molecule type" value="Genomic_DNA"/>
</dbReference>
<dbReference type="InterPro" id="IPR011856">
    <property type="entry name" value="tRNA_endonuc-like_dom_sf"/>
</dbReference>
<feature type="compositionally biased region" description="Basic and acidic residues" evidence="2">
    <location>
        <begin position="14"/>
        <end position="25"/>
    </location>
</feature>
<dbReference type="STRING" id="1123069.ruthe_02092"/>
<protein>
    <submittedName>
        <fullName evidence="3">Putative endonuclease</fullName>
    </submittedName>
</protein>
<accession>S9QY79</accession>
<dbReference type="Proteomes" id="UP000015346">
    <property type="component" value="Unassembled WGS sequence"/>
</dbReference>
<feature type="region of interest" description="Disordered" evidence="2">
    <location>
        <begin position="1"/>
        <end position="25"/>
    </location>
</feature>
<dbReference type="GO" id="GO:0004519">
    <property type="term" value="F:endonuclease activity"/>
    <property type="evidence" value="ECO:0007669"/>
    <property type="project" value="UniProtKB-KW"/>
</dbReference>